<proteinExistence type="predicted"/>
<name>A0A0V1LYT7_9BILA</name>
<protein>
    <submittedName>
        <fullName evidence="1">Uncharacterized protein</fullName>
    </submittedName>
</protein>
<sequence>MKPKFKTIHTDKKTHQYNQCMKEVVLQSNPLSLFNVVKPLHMRVVVKGIK</sequence>
<gene>
    <name evidence="1" type="ORF">T10_6281</name>
</gene>
<dbReference type="AlphaFoldDB" id="A0A0V1LYT7"/>
<evidence type="ECO:0000313" key="2">
    <source>
        <dbReference type="Proteomes" id="UP000054843"/>
    </source>
</evidence>
<keyword evidence="2" id="KW-1185">Reference proteome</keyword>
<organism evidence="1 2">
    <name type="scientific">Trichinella papuae</name>
    <dbReference type="NCBI Taxonomy" id="268474"/>
    <lineage>
        <taxon>Eukaryota</taxon>
        <taxon>Metazoa</taxon>
        <taxon>Ecdysozoa</taxon>
        <taxon>Nematoda</taxon>
        <taxon>Enoplea</taxon>
        <taxon>Dorylaimia</taxon>
        <taxon>Trichinellida</taxon>
        <taxon>Trichinellidae</taxon>
        <taxon>Trichinella</taxon>
    </lineage>
</organism>
<dbReference type="EMBL" id="JYDO01000883">
    <property type="protein sequence ID" value="KRZ64669.1"/>
    <property type="molecule type" value="Genomic_DNA"/>
</dbReference>
<comment type="caution">
    <text evidence="1">The sequence shown here is derived from an EMBL/GenBank/DDBJ whole genome shotgun (WGS) entry which is preliminary data.</text>
</comment>
<reference evidence="1 2" key="1">
    <citation type="submission" date="2015-01" db="EMBL/GenBank/DDBJ databases">
        <title>Evolution of Trichinella species and genotypes.</title>
        <authorList>
            <person name="Korhonen P.K."/>
            <person name="Edoardo P."/>
            <person name="Giuseppe L.R."/>
            <person name="Gasser R.B."/>
        </authorList>
    </citation>
    <scope>NUCLEOTIDE SEQUENCE [LARGE SCALE GENOMIC DNA]</scope>
    <source>
        <strain evidence="1">ISS1980</strain>
    </source>
</reference>
<dbReference type="Proteomes" id="UP000054843">
    <property type="component" value="Unassembled WGS sequence"/>
</dbReference>
<accession>A0A0V1LYT7</accession>
<evidence type="ECO:0000313" key="1">
    <source>
        <dbReference type="EMBL" id="KRZ64669.1"/>
    </source>
</evidence>